<protein>
    <recommendedName>
        <fullName evidence="5">Acyltransferase 3 domain-containing protein</fullName>
    </recommendedName>
</protein>
<dbReference type="Proteomes" id="UP000790347">
    <property type="component" value="Unassembled WGS sequence"/>
</dbReference>
<dbReference type="PANTHER" id="PTHR11161:SF0">
    <property type="entry name" value="O-ACYLTRANSFERASE LIKE PROTEIN"/>
    <property type="match status" value="1"/>
</dbReference>
<keyword evidence="1" id="KW-1133">Transmembrane helix</keyword>
<feature type="transmembrane region" description="Helical" evidence="1">
    <location>
        <begin position="140"/>
        <end position="162"/>
    </location>
</feature>
<feature type="signal peptide" evidence="2">
    <location>
        <begin position="1"/>
        <end position="20"/>
    </location>
</feature>
<evidence type="ECO:0000313" key="3">
    <source>
        <dbReference type="EMBL" id="KAH9501438.1"/>
    </source>
</evidence>
<dbReference type="InterPro" id="IPR052728">
    <property type="entry name" value="O2_lipid_transport_reg"/>
</dbReference>
<evidence type="ECO:0000256" key="2">
    <source>
        <dbReference type="SAM" id="SignalP"/>
    </source>
</evidence>
<reference evidence="3" key="2">
    <citation type="journal article" date="2022" name="Res Sq">
        <title>Comparative Genomics Reveals Insights into the Divergent Evolution of Astigmatic Mites and Household Pest Adaptations.</title>
        <authorList>
            <person name="Xiong Q."/>
            <person name="Wan A.T.-Y."/>
            <person name="Liu X.-Y."/>
            <person name="Fung C.S.-H."/>
            <person name="Xiao X."/>
            <person name="Malainual N."/>
            <person name="Hou J."/>
            <person name="Wang L."/>
            <person name="Wang M."/>
            <person name="Yang K."/>
            <person name="Cui Y."/>
            <person name="Leung E."/>
            <person name="Nong W."/>
            <person name="Shin S.-K."/>
            <person name="Au S."/>
            <person name="Jeong K.Y."/>
            <person name="Chew F.T."/>
            <person name="Hui J."/>
            <person name="Leung T.F."/>
            <person name="Tungtrongchitr A."/>
            <person name="Zhong N."/>
            <person name="Liu Z."/>
            <person name="Tsui S."/>
        </authorList>
    </citation>
    <scope>NUCLEOTIDE SEQUENCE</scope>
    <source>
        <strain evidence="3">Derf</strain>
        <tissue evidence="3">Whole organism</tissue>
    </source>
</reference>
<keyword evidence="4" id="KW-1185">Reference proteome</keyword>
<evidence type="ECO:0008006" key="5">
    <source>
        <dbReference type="Google" id="ProtNLM"/>
    </source>
</evidence>
<keyword evidence="2" id="KW-0732">Signal</keyword>
<feature type="transmembrane region" description="Helical" evidence="1">
    <location>
        <begin position="67"/>
        <end position="92"/>
    </location>
</feature>
<dbReference type="EMBL" id="ASGP02000006">
    <property type="protein sequence ID" value="KAH9501438.1"/>
    <property type="molecule type" value="Genomic_DNA"/>
</dbReference>
<evidence type="ECO:0000256" key="1">
    <source>
        <dbReference type="SAM" id="Phobius"/>
    </source>
</evidence>
<sequence>MKKQKLWPFFIIEILLQVSTLRIENHPYSFSLRPYHVEKTGSRLITKVKLRRADPTPWIYGRPFNPIWSAILWPLNHIFWALILTVILFICINNGRQSILKQLLSWPAIRPLSRIIYSVYLTHFLVIYIDHRSRQNLIEILYHCVSILTISYIIGFIFTILFETPINNLMNIAKRKLLPTDLKSPIVNDFKLINSHSTNNYH</sequence>
<feature type="chain" id="PRO_5036858001" description="Acyltransferase 3 domain-containing protein" evidence="2">
    <location>
        <begin position="21"/>
        <end position="202"/>
    </location>
</feature>
<proteinExistence type="predicted"/>
<dbReference type="PANTHER" id="PTHR11161">
    <property type="entry name" value="O-ACYLTRANSFERASE"/>
    <property type="match status" value="1"/>
</dbReference>
<evidence type="ECO:0000313" key="4">
    <source>
        <dbReference type="Proteomes" id="UP000790347"/>
    </source>
</evidence>
<name>A0A922L3B3_DERFA</name>
<reference evidence="3" key="1">
    <citation type="submission" date="2013-05" db="EMBL/GenBank/DDBJ databases">
        <authorList>
            <person name="Yim A.K.Y."/>
            <person name="Chan T.F."/>
            <person name="Ji K.M."/>
            <person name="Liu X.Y."/>
            <person name="Zhou J.W."/>
            <person name="Li R.Q."/>
            <person name="Yang K.Y."/>
            <person name="Li J."/>
            <person name="Li M."/>
            <person name="Law P.T.W."/>
            <person name="Wu Y.L."/>
            <person name="Cai Z.L."/>
            <person name="Qin H."/>
            <person name="Bao Y."/>
            <person name="Leung R.K.K."/>
            <person name="Ng P.K.S."/>
            <person name="Zou J."/>
            <person name="Zhong X.J."/>
            <person name="Ran P.X."/>
            <person name="Zhong N.S."/>
            <person name="Liu Z.G."/>
            <person name="Tsui S.K.W."/>
        </authorList>
    </citation>
    <scope>NUCLEOTIDE SEQUENCE</scope>
    <source>
        <strain evidence="3">Derf</strain>
        <tissue evidence="3">Whole organism</tissue>
    </source>
</reference>
<dbReference type="AlphaFoldDB" id="A0A922L3B3"/>
<accession>A0A922L3B3</accession>
<organism evidence="3 4">
    <name type="scientific">Dermatophagoides farinae</name>
    <name type="common">American house dust mite</name>
    <dbReference type="NCBI Taxonomy" id="6954"/>
    <lineage>
        <taxon>Eukaryota</taxon>
        <taxon>Metazoa</taxon>
        <taxon>Ecdysozoa</taxon>
        <taxon>Arthropoda</taxon>
        <taxon>Chelicerata</taxon>
        <taxon>Arachnida</taxon>
        <taxon>Acari</taxon>
        <taxon>Acariformes</taxon>
        <taxon>Sarcoptiformes</taxon>
        <taxon>Astigmata</taxon>
        <taxon>Psoroptidia</taxon>
        <taxon>Analgoidea</taxon>
        <taxon>Pyroglyphidae</taxon>
        <taxon>Dermatophagoidinae</taxon>
        <taxon>Dermatophagoides</taxon>
    </lineage>
</organism>
<keyword evidence="1" id="KW-0472">Membrane</keyword>
<comment type="caution">
    <text evidence="3">The sequence shown here is derived from an EMBL/GenBank/DDBJ whole genome shotgun (WGS) entry which is preliminary data.</text>
</comment>
<keyword evidence="1" id="KW-0812">Transmembrane</keyword>
<gene>
    <name evidence="3" type="ORF">DERF_012286</name>
</gene>